<evidence type="ECO:0000313" key="2">
    <source>
        <dbReference type="Proteomes" id="UP001617296"/>
    </source>
</evidence>
<proteinExistence type="predicted"/>
<dbReference type="RefSeq" id="WP_401230277.1">
    <property type="nucleotide sequence ID" value="NZ_JBIUVY010000002.1"/>
</dbReference>
<organism evidence="1 2">
    <name type="scientific">Pseudomonas iridis</name>
    <dbReference type="NCBI Taxonomy" id="2710587"/>
    <lineage>
        <taxon>Bacteria</taxon>
        <taxon>Pseudomonadati</taxon>
        <taxon>Pseudomonadota</taxon>
        <taxon>Gammaproteobacteria</taxon>
        <taxon>Pseudomonadales</taxon>
        <taxon>Pseudomonadaceae</taxon>
        <taxon>Pseudomonas</taxon>
    </lineage>
</organism>
<accession>A0ABW8DFU6</accession>
<evidence type="ECO:0000313" key="1">
    <source>
        <dbReference type="EMBL" id="MFJ2285202.1"/>
    </source>
</evidence>
<keyword evidence="2" id="KW-1185">Reference proteome</keyword>
<protein>
    <submittedName>
        <fullName evidence="1">Uncharacterized protein</fullName>
    </submittedName>
</protein>
<sequence length="97" mass="11539">MTVSQEIFDDLWDGEKSIGFFVHSGKCFWIVDEKCNFTLDIDMSLRASLQNGNITQEQYERSSQKFRGGVVKILRKISRSIFMIQRRKYYLHPIWKV</sequence>
<comment type="caution">
    <text evidence="1">The sequence shown here is derived from an EMBL/GenBank/DDBJ whole genome shotgun (WGS) entry which is preliminary data.</text>
</comment>
<dbReference type="EMBL" id="JBIUVY010000002">
    <property type="protein sequence ID" value="MFJ2285202.1"/>
    <property type="molecule type" value="Genomic_DNA"/>
</dbReference>
<dbReference type="Proteomes" id="UP001617296">
    <property type="component" value="Unassembled WGS sequence"/>
</dbReference>
<reference evidence="1 2" key="1">
    <citation type="submission" date="2024-10" db="EMBL/GenBank/DDBJ databases">
        <title>The Natural Products Discovery Center: Release of the First 8490 Sequenced Strains for Exploring Actinobacteria Biosynthetic Diversity.</title>
        <authorList>
            <person name="Kalkreuter E."/>
            <person name="Kautsar S.A."/>
            <person name="Yang D."/>
            <person name="Bader C.D."/>
            <person name="Teijaro C.N."/>
            <person name="Fluegel L."/>
            <person name="Davis C.M."/>
            <person name="Simpson J.R."/>
            <person name="Lauterbach L."/>
            <person name="Steele A.D."/>
            <person name="Gui C."/>
            <person name="Meng S."/>
            <person name="Li G."/>
            <person name="Viehrig K."/>
            <person name="Ye F."/>
            <person name="Su P."/>
            <person name="Kiefer A.F."/>
            <person name="Nichols A."/>
            <person name="Cepeda A.J."/>
            <person name="Yan W."/>
            <person name="Fan B."/>
            <person name="Jiang Y."/>
            <person name="Adhikari A."/>
            <person name="Zheng C.-J."/>
            <person name="Schuster L."/>
            <person name="Cowan T.M."/>
            <person name="Smanski M.J."/>
            <person name="Chevrette M.G."/>
            <person name="De Carvalho L.P.S."/>
            <person name="Shen B."/>
        </authorList>
    </citation>
    <scope>NUCLEOTIDE SEQUENCE [LARGE SCALE GENOMIC DNA]</scope>
    <source>
        <strain evidence="1 2">NPDC087689</strain>
    </source>
</reference>
<name>A0ABW8DFU6_9PSED</name>
<gene>
    <name evidence="1" type="ORF">ACIOUF_02345</name>
</gene>